<dbReference type="GO" id="GO:0006891">
    <property type="term" value="P:intra-Golgi vesicle-mediated transport"/>
    <property type="evidence" value="ECO:0007669"/>
    <property type="project" value="TreeGrafter"/>
</dbReference>
<evidence type="ECO:0000256" key="4">
    <source>
        <dbReference type="ARBA" id="ARBA00022448"/>
    </source>
</evidence>
<comment type="subcellular location">
    <subcellularLocation>
        <location evidence="1">Golgi apparatus membrane</location>
        <topology evidence="1">Peripheral membrane protein</topology>
    </subcellularLocation>
</comment>
<dbReference type="GO" id="GO:0005801">
    <property type="term" value="C:cis-Golgi network"/>
    <property type="evidence" value="ECO:0007669"/>
    <property type="project" value="InterPro"/>
</dbReference>
<reference evidence="14 15" key="1">
    <citation type="submission" date="2008-07" db="EMBL/GenBank/DDBJ databases">
        <authorList>
            <person name="El-Sayed N."/>
            <person name="Caler E."/>
            <person name="Inman J."/>
            <person name="Amedeo P."/>
            <person name="Hass B."/>
            <person name="Wortman J."/>
        </authorList>
    </citation>
    <scope>NUCLEOTIDE SEQUENCE [LARGE SCALE GENOMIC DNA]</scope>
    <source>
        <strain evidence="15">ATCC 50983 / TXsc</strain>
    </source>
</reference>
<keyword evidence="5" id="KW-0653">Protein transport</keyword>
<protein>
    <recommendedName>
        <fullName evidence="3">Conserved oligomeric Golgi complex subunit 3</fullName>
    </recommendedName>
    <alternativeName>
        <fullName evidence="8">Component of oligomeric Golgi complex 3</fullName>
    </alternativeName>
</protein>
<sequence length="1367" mass="153181">MSTFNTDDVHVFACALEFSEEDANEYYTYYSLFATKRYANESADDGPFGDWFRKHRTHVIVFTYSGKPVYTRYGSPDGVSAFCGALAAIVSKFGQFYHMSGGSPERMRHRFVFLDRTPLWLVAICKGRHTTAHNKKQAPLPAVPLAQLRSMLNAVYRQLITVLTSRVEEMLLQRPSYDVRALLGGTESVLANIIRWGERDLITLCDDLSCFEPLPLHRSTRDKLINTLLGLRPAGSLSSHCFAAIILGGHRVAAMVSDSSRLLKPCDMPTFINLTIASGSLRSGSCWSPVCLPAGLDRGSFVYSYVQRLSGDVFIVFLCASPDQDAFYSCQKAADHVSRMLTPVGIVKDIQAASDAAPISIASDPALLQTLGDFQTLESRRYTPAPEGIKILEKVGMLSLDMIFKHLLYRVDYNVEGISRGHIVKEIHTRYAQCVEVMRSREESSGRLASSGQLGMSLPQQFFGCFSNLMTTLDDDQAASPSRERPFDQGHRSKEDFSRLSSEQQRVLDDIAASWADHHAEDISRCYYWMTDESWQRLVDTKADGNNDCVTPRDVYEKFYKTYAQLEEQQASKEDAAGRERWQNAIDVRDAYTSINDKLRDSLALLDEVDAEREQVVEKTTQLHKRCEKMMRDHNVLEVTAESISSKLAIFDDVNKITRQMSLLSSGNTDDVSELFPPSVDTAEGLQDLFHRLDTITAFMEEHYDYQMAPACLSQISHLRSRACFAVRSHLMRLLDEAGRELKTVGSHEEVCKSLYQGYQDARAAEVRPIIDVLNSVCCGNDDYVATIYAVHQYYCTVRQAHVSERINSMLDDMAAGEGNDENILEGEESQILPYTRHVCRQVLSLAKAECRTYTQYFGHTIPIKTAYPYHHYAGGDASSIATGSPSASQSTGLAPGADEPIEGFLSNCYGKPLYAFLRSKIVSCQKVETLKSLAELISREILAPEGFDSYDINRAKQPPDADGRSEENSLLVPVLSVVYRLLKDVQERLIYRTQTYIRDDIRGFVPSKEDLEYPLRLFEHDALTVHPEIDAYGRLMRVSTRGWYPTLGKTLWILAEILPVLETTTFQSLAYEAVSACLETIDIAAVDIARSYSEERDSHDTSKDNNIDGWTTLNEALFTIRHLLILREQIASFDVDLVSSSQYLDFSNVKHSLMDVLSLRLPGHVPSVTHQGWGVQQQQHSTGSAFNVPSRILSTFTPVIQSRQSDVKRDIEAQLKSACDRLIAHITARLTIPLTTVYVAKTPPCDDERPTLAGDIEAAWKSTMDKVEADIPVVVSMMRAYLTLSEPSAANGSDSSTSKEPRDSTTAILFQPIHVRVVDVCRELERNGLSHDTSVSSTDLSCELSRLFDKTMEQSPEEVESVVLRK</sequence>
<dbReference type="PANTHER" id="PTHR13302">
    <property type="entry name" value="CONSERVED OLIGOMERIC GOLGI COMPLEX COMPONENT 3"/>
    <property type="match status" value="1"/>
</dbReference>
<evidence type="ECO:0000256" key="9">
    <source>
        <dbReference type="SAM" id="MobiDB-lite"/>
    </source>
</evidence>
<dbReference type="GeneID" id="9045020"/>
<keyword evidence="4" id="KW-0813">Transport</keyword>
<dbReference type="InterPro" id="IPR007265">
    <property type="entry name" value="COG_su3"/>
</dbReference>
<feature type="compositionally biased region" description="Basic and acidic residues" evidence="9">
    <location>
        <begin position="482"/>
        <end position="498"/>
    </location>
</feature>
<dbReference type="Pfam" id="PF19036">
    <property type="entry name" value="Fuz_longin_1"/>
    <property type="match status" value="1"/>
</dbReference>
<dbReference type="InterPro" id="IPR043972">
    <property type="entry name" value="FUZ/MON1/HPS1_longin_1"/>
</dbReference>
<evidence type="ECO:0000256" key="8">
    <source>
        <dbReference type="ARBA" id="ARBA00031339"/>
    </source>
</evidence>
<organism evidence="15">
    <name type="scientific">Perkinsus marinus (strain ATCC 50983 / TXsc)</name>
    <dbReference type="NCBI Taxonomy" id="423536"/>
    <lineage>
        <taxon>Eukaryota</taxon>
        <taxon>Sar</taxon>
        <taxon>Alveolata</taxon>
        <taxon>Perkinsozoa</taxon>
        <taxon>Perkinsea</taxon>
        <taxon>Perkinsida</taxon>
        <taxon>Perkinsidae</taxon>
        <taxon>Perkinsus</taxon>
    </lineage>
</organism>
<evidence type="ECO:0000259" key="13">
    <source>
        <dbReference type="Pfam" id="PF20671"/>
    </source>
</evidence>
<feature type="region of interest" description="Disordered" evidence="9">
    <location>
        <begin position="477"/>
        <end position="501"/>
    </location>
</feature>
<gene>
    <name evidence="14" type="ORF">Pmar_PMAR024375</name>
</gene>
<comment type="similarity">
    <text evidence="2">Belongs to the COG3 family.</text>
</comment>
<evidence type="ECO:0000259" key="10">
    <source>
        <dbReference type="Pfam" id="PF04136"/>
    </source>
</evidence>
<keyword evidence="7" id="KW-0472">Membrane</keyword>
<dbReference type="Pfam" id="PF04136">
    <property type="entry name" value="COG3_N"/>
    <property type="match status" value="1"/>
</dbReference>
<dbReference type="InterPro" id="IPR043971">
    <property type="entry name" value="FUZ/MON1/HPS1_longin_2"/>
</dbReference>
<evidence type="ECO:0000313" key="14">
    <source>
        <dbReference type="EMBL" id="EER14488.1"/>
    </source>
</evidence>
<evidence type="ECO:0000256" key="5">
    <source>
        <dbReference type="ARBA" id="ARBA00022927"/>
    </source>
</evidence>
<proteinExistence type="inferred from homology"/>
<dbReference type="OrthoDB" id="296793at2759"/>
<dbReference type="PRINTS" id="PR01546">
    <property type="entry name" value="YEAST73DUF"/>
</dbReference>
<accession>C5KLX3</accession>
<feature type="domain" description="FUZ/MON1/HPS1 second Longin" evidence="12">
    <location>
        <begin position="242"/>
        <end position="336"/>
    </location>
</feature>
<evidence type="ECO:0000256" key="1">
    <source>
        <dbReference type="ARBA" id="ARBA00004395"/>
    </source>
</evidence>
<dbReference type="Pfam" id="PF19037">
    <property type="entry name" value="Fuz_longin_2"/>
    <property type="match status" value="1"/>
</dbReference>
<dbReference type="GO" id="GO:0006623">
    <property type="term" value="P:protein targeting to vacuole"/>
    <property type="evidence" value="ECO:0007669"/>
    <property type="project" value="InterPro"/>
</dbReference>
<dbReference type="PANTHER" id="PTHR13302:SF8">
    <property type="entry name" value="CONSERVED OLIGOMERIC GOLGI COMPLEX SUBUNIT 3"/>
    <property type="match status" value="1"/>
</dbReference>
<dbReference type="InterPro" id="IPR004353">
    <property type="entry name" value="Mon1"/>
</dbReference>
<evidence type="ECO:0000256" key="7">
    <source>
        <dbReference type="ARBA" id="ARBA00023136"/>
    </source>
</evidence>
<dbReference type="GO" id="GO:0000139">
    <property type="term" value="C:Golgi membrane"/>
    <property type="evidence" value="ECO:0007669"/>
    <property type="project" value="UniProtKB-SubCell"/>
</dbReference>
<name>C5KLX3_PERM5</name>
<dbReference type="Proteomes" id="UP000007800">
    <property type="component" value="Unassembled WGS sequence"/>
</dbReference>
<keyword evidence="6" id="KW-0333">Golgi apparatus</keyword>
<dbReference type="GO" id="GO:0017119">
    <property type="term" value="C:Golgi transport complex"/>
    <property type="evidence" value="ECO:0007669"/>
    <property type="project" value="TreeGrafter"/>
</dbReference>
<dbReference type="GO" id="GO:0007030">
    <property type="term" value="P:Golgi organization"/>
    <property type="evidence" value="ECO:0007669"/>
    <property type="project" value="TreeGrafter"/>
</dbReference>
<evidence type="ECO:0000313" key="15">
    <source>
        <dbReference type="Proteomes" id="UP000007800"/>
    </source>
</evidence>
<evidence type="ECO:0000259" key="11">
    <source>
        <dbReference type="Pfam" id="PF19036"/>
    </source>
</evidence>
<evidence type="ECO:0000256" key="2">
    <source>
        <dbReference type="ARBA" id="ARBA00009936"/>
    </source>
</evidence>
<dbReference type="InterPro" id="IPR048320">
    <property type="entry name" value="COG3_N"/>
</dbReference>
<dbReference type="InterPro" id="IPR048685">
    <property type="entry name" value="COG3_C"/>
</dbReference>
<evidence type="ECO:0000256" key="6">
    <source>
        <dbReference type="ARBA" id="ARBA00023034"/>
    </source>
</evidence>
<feature type="domain" description="FUZ/MON1/HPS1 first Longin" evidence="11">
    <location>
        <begin position="58"/>
        <end position="192"/>
    </location>
</feature>
<dbReference type="RefSeq" id="XP_002782693.1">
    <property type="nucleotide sequence ID" value="XM_002782647.1"/>
</dbReference>
<feature type="domain" description="Conserved oligomeric Golgi complex subunit 3 C-terminal" evidence="13">
    <location>
        <begin position="755"/>
        <end position="1150"/>
    </location>
</feature>
<dbReference type="EMBL" id="GG674222">
    <property type="protein sequence ID" value="EER14488.1"/>
    <property type="molecule type" value="Genomic_DNA"/>
</dbReference>
<evidence type="ECO:0000259" key="12">
    <source>
        <dbReference type="Pfam" id="PF19037"/>
    </source>
</evidence>
<evidence type="ECO:0000256" key="3">
    <source>
        <dbReference type="ARBA" id="ARBA00020976"/>
    </source>
</evidence>
<feature type="domain" description="Conserved oligomeric Golgi complex subunit 3 N-terminal" evidence="10">
    <location>
        <begin position="589"/>
        <end position="736"/>
    </location>
</feature>
<dbReference type="Pfam" id="PF20671">
    <property type="entry name" value="COG3_C"/>
    <property type="match status" value="1"/>
</dbReference>
<dbReference type="InParanoid" id="C5KLX3"/>
<keyword evidence="15" id="KW-1185">Reference proteome</keyword>